<evidence type="ECO:0000256" key="2">
    <source>
        <dbReference type="ARBA" id="ARBA00023015"/>
    </source>
</evidence>
<dbReference type="GO" id="GO:0003700">
    <property type="term" value="F:DNA-binding transcription factor activity"/>
    <property type="evidence" value="ECO:0007669"/>
    <property type="project" value="InterPro"/>
</dbReference>
<evidence type="ECO:0000256" key="4">
    <source>
        <dbReference type="ARBA" id="ARBA00023163"/>
    </source>
</evidence>
<reference evidence="7 8" key="1">
    <citation type="submission" date="2014-10" db="EMBL/GenBank/DDBJ databases">
        <title>Genome sequence of Novosphingobium malaysiense MUSC 273(T).</title>
        <authorList>
            <person name="Lee L.-H."/>
        </authorList>
    </citation>
    <scope>NUCLEOTIDE SEQUENCE [LARGE SCALE GENOMIC DNA]</scope>
    <source>
        <strain evidence="7 8">MUSC 273</strain>
    </source>
</reference>
<keyword evidence="2" id="KW-0805">Transcription regulation</keyword>
<evidence type="ECO:0000313" key="7">
    <source>
        <dbReference type="EMBL" id="KHK89843.1"/>
    </source>
</evidence>
<dbReference type="PANTHER" id="PTHR30419">
    <property type="entry name" value="HTH-TYPE TRANSCRIPTIONAL REGULATOR YBHD"/>
    <property type="match status" value="1"/>
</dbReference>
<dbReference type="SUPFAM" id="SSF46785">
    <property type="entry name" value="Winged helix' DNA-binding domain"/>
    <property type="match status" value="1"/>
</dbReference>
<keyword evidence="5" id="KW-0812">Transmembrane</keyword>
<feature type="transmembrane region" description="Helical" evidence="5">
    <location>
        <begin position="6"/>
        <end position="27"/>
    </location>
</feature>
<proteinExistence type="inferred from homology"/>
<evidence type="ECO:0000256" key="5">
    <source>
        <dbReference type="SAM" id="Phobius"/>
    </source>
</evidence>
<sequence length="329" mass="35447">MHLRFLLIGALGVGATECLFVVSYFFAISSAMSRRINIKHLQALRAVANYRHFTRAAASLGLSQPALSTLIKQLEDDLGIALLNRSTRSVELTPIGRTFLVEGNQTLSSFERAIARVSDLAALRAGRLRIAALPSICCRVLPPVIGAFRETYPSIALSLSDAHGDGVLEMVESGLVDVAIGYLPVGDDFHHTPILEDALQVVMHASHPLAEAKALKWADISEHDVIAMSHGTTVRRLTDERAGIAGVVLRNVLEANQMQTAITFASAKLGAAILPGFGIPETLPSDVVCRPIDDPEARRTISVFRASRVQESPASAAFTKMLLDHSKSL</sequence>
<dbReference type="EMBL" id="JTDI01000006">
    <property type="protein sequence ID" value="KHK89843.1"/>
    <property type="molecule type" value="Genomic_DNA"/>
</dbReference>
<accession>A0A0B1ZKY7</accession>
<dbReference type="PANTHER" id="PTHR30419:SF8">
    <property type="entry name" value="NITROGEN ASSIMILATION TRANSCRIPTIONAL ACTIVATOR-RELATED"/>
    <property type="match status" value="1"/>
</dbReference>
<keyword evidence="8" id="KW-1185">Reference proteome</keyword>
<evidence type="ECO:0000259" key="6">
    <source>
        <dbReference type="PROSITE" id="PS50931"/>
    </source>
</evidence>
<keyword evidence="5" id="KW-1133">Transmembrane helix</keyword>
<dbReference type="PROSITE" id="PS50931">
    <property type="entry name" value="HTH_LYSR"/>
    <property type="match status" value="1"/>
</dbReference>
<dbReference type="SUPFAM" id="SSF53850">
    <property type="entry name" value="Periplasmic binding protein-like II"/>
    <property type="match status" value="1"/>
</dbReference>
<evidence type="ECO:0000256" key="1">
    <source>
        <dbReference type="ARBA" id="ARBA00009437"/>
    </source>
</evidence>
<dbReference type="GO" id="GO:0005829">
    <property type="term" value="C:cytosol"/>
    <property type="evidence" value="ECO:0007669"/>
    <property type="project" value="TreeGrafter"/>
</dbReference>
<dbReference type="InterPro" id="IPR050950">
    <property type="entry name" value="HTH-type_LysR_regulators"/>
</dbReference>
<dbReference type="InterPro" id="IPR000847">
    <property type="entry name" value="LysR_HTH_N"/>
</dbReference>
<dbReference type="OrthoDB" id="7158941at2"/>
<comment type="similarity">
    <text evidence="1">Belongs to the LysR transcriptional regulatory family.</text>
</comment>
<keyword evidence="5" id="KW-0472">Membrane</keyword>
<dbReference type="STRING" id="1348853.LK12_18185"/>
<dbReference type="CDD" id="cd08440">
    <property type="entry name" value="PBP2_LTTR_like_4"/>
    <property type="match status" value="1"/>
</dbReference>
<dbReference type="AlphaFoldDB" id="A0A0B1ZKY7"/>
<dbReference type="PRINTS" id="PR00039">
    <property type="entry name" value="HTHLYSR"/>
</dbReference>
<dbReference type="GO" id="GO:0003677">
    <property type="term" value="F:DNA binding"/>
    <property type="evidence" value="ECO:0007669"/>
    <property type="project" value="UniProtKB-KW"/>
</dbReference>
<protein>
    <recommendedName>
        <fullName evidence="6">HTH lysR-type domain-containing protein</fullName>
    </recommendedName>
</protein>
<evidence type="ECO:0000256" key="3">
    <source>
        <dbReference type="ARBA" id="ARBA00023125"/>
    </source>
</evidence>
<dbReference type="InterPro" id="IPR036390">
    <property type="entry name" value="WH_DNA-bd_sf"/>
</dbReference>
<keyword evidence="4" id="KW-0804">Transcription</keyword>
<organism evidence="7 8">
    <name type="scientific">Novosphingobium malaysiense</name>
    <dbReference type="NCBI Taxonomy" id="1348853"/>
    <lineage>
        <taxon>Bacteria</taxon>
        <taxon>Pseudomonadati</taxon>
        <taxon>Pseudomonadota</taxon>
        <taxon>Alphaproteobacteria</taxon>
        <taxon>Sphingomonadales</taxon>
        <taxon>Sphingomonadaceae</taxon>
        <taxon>Novosphingobium</taxon>
    </lineage>
</organism>
<dbReference type="Gene3D" id="1.10.10.10">
    <property type="entry name" value="Winged helix-like DNA-binding domain superfamily/Winged helix DNA-binding domain"/>
    <property type="match status" value="1"/>
</dbReference>
<keyword evidence="3" id="KW-0238">DNA-binding</keyword>
<feature type="domain" description="HTH lysR-type" evidence="6">
    <location>
        <begin position="36"/>
        <end position="93"/>
    </location>
</feature>
<evidence type="ECO:0000313" key="8">
    <source>
        <dbReference type="Proteomes" id="UP000031057"/>
    </source>
</evidence>
<dbReference type="Pfam" id="PF03466">
    <property type="entry name" value="LysR_substrate"/>
    <property type="match status" value="1"/>
</dbReference>
<dbReference type="InterPro" id="IPR005119">
    <property type="entry name" value="LysR_subst-bd"/>
</dbReference>
<dbReference type="FunFam" id="1.10.10.10:FF:000001">
    <property type="entry name" value="LysR family transcriptional regulator"/>
    <property type="match status" value="1"/>
</dbReference>
<comment type="caution">
    <text evidence="7">The sequence shown here is derived from an EMBL/GenBank/DDBJ whole genome shotgun (WGS) entry which is preliminary data.</text>
</comment>
<dbReference type="Pfam" id="PF00126">
    <property type="entry name" value="HTH_1"/>
    <property type="match status" value="1"/>
</dbReference>
<dbReference type="Gene3D" id="3.40.190.290">
    <property type="match status" value="1"/>
</dbReference>
<dbReference type="InterPro" id="IPR036388">
    <property type="entry name" value="WH-like_DNA-bd_sf"/>
</dbReference>
<gene>
    <name evidence="7" type="ORF">LK12_18185</name>
</gene>
<name>A0A0B1ZKY7_9SPHN</name>
<dbReference type="Proteomes" id="UP000031057">
    <property type="component" value="Unassembled WGS sequence"/>
</dbReference>